<dbReference type="AlphaFoldDB" id="A0A2Z7CZ82"/>
<proteinExistence type="predicted"/>
<keyword evidence="3" id="KW-1185">Reference proteome</keyword>
<dbReference type="EMBL" id="KQ991081">
    <property type="protein sequence ID" value="KZV52403.1"/>
    <property type="molecule type" value="Genomic_DNA"/>
</dbReference>
<evidence type="ECO:0000313" key="2">
    <source>
        <dbReference type="EMBL" id="KZV52403.1"/>
    </source>
</evidence>
<protein>
    <submittedName>
        <fullName evidence="2">Uncharacterized protein</fullName>
    </submittedName>
</protein>
<feature type="region of interest" description="Disordered" evidence="1">
    <location>
        <begin position="48"/>
        <end position="86"/>
    </location>
</feature>
<evidence type="ECO:0000313" key="3">
    <source>
        <dbReference type="Proteomes" id="UP000250235"/>
    </source>
</evidence>
<dbReference type="Proteomes" id="UP000250235">
    <property type="component" value="Unassembled WGS sequence"/>
</dbReference>
<accession>A0A2Z7CZ82</accession>
<name>A0A2Z7CZ82_9LAMI</name>
<sequence length="86" mass="10228">MYRYRGQIKTKLVKDKSAWWQQWTKSCSRADDKSKLEELLKRGCKREEKKRALNSSMKKPARRKDQLSANQNGDKLEDGLRSNQLR</sequence>
<evidence type="ECO:0000256" key="1">
    <source>
        <dbReference type="SAM" id="MobiDB-lite"/>
    </source>
</evidence>
<gene>
    <name evidence="2" type="ORF">F511_32124</name>
</gene>
<organism evidence="2 3">
    <name type="scientific">Dorcoceras hygrometricum</name>
    <dbReference type="NCBI Taxonomy" id="472368"/>
    <lineage>
        <taxon>Eukaryota</taxon>
        <taxon>Viridiplantae</taxon>
        <taxon>Streptophyta</taxon>
        <taxon>Embryophyta</taxon>
        <taxon>Tracheophyta</taxon>
        <taxon>Spermatophyta</taxon>
        <taxon>Magnoliopsida</taxon>
        <taxon>eudicotyledons</taxon>
        <taxon>Gunneridae</taxon>
        <taxon>Pentapetalae</taxon>
        <taxon>asterids</taxon>
        <taxon>lamiids</taxon>
        <taxon>Lamiales</taxon>
        <taxon>Gesneriaceae</taxon>
        <taxon>Didymocarpoideae</taxon>
        <taxon>Trichosporeae</taxon>
        <taxon>Loxocarpinae</taxon>
        <taxon>Dorcoceras</taxon>
    </lineage>
</organism>
<reference evidence="2 3" key="1">
    <citation type="journal article" date="2015" name="Proc. Natl. Acad. Sci. U.S.A.">
        <title>The resurrection genome of Boea hygrometrica: A blueprint for survival of dehydration.</title>
        <authorList>
            <person name="Xiao L."/>
            <person name="Yang G."/>
            <person name="Zhang L."/>
            <person name="Yang X."/>
            <person name="Zhao S."/>
            <person name="Ji Z."/>
            <person name="Zhou Q."/>
            <person name="Hu M."/>
            <person name="Wang Y."/>
            <person name="Chen M."/>
            <person name="Xu Y."/>
            <person name="Jin H."/>
            <person name="Xiao X."/>
            <person name="Hu G."/>
            <person name="Bao F."/>
            <person name="Hu Y."/>
            <person name="Wan P."/>
            <person name="Li L."/>
            <person name="Deng X."/>
            <person name="Kuang T."/>
            <person name="Xiang C."/>
            <person name="Zhu J.K."/>
            <person name="Oliver M.J."/>
            <person name="He Y."/>
        </authorList>
    </citation>
    <scope>NUCLEOTIDE SEQUENCE [LARGE SCALE GENOMIC DNA]</scope>
    <source>
        <strain evidence="3">cv. XS01</strain>
    </source>
</reference>